<dbReference type="Pfam" id="PF00005">
    <property type="entry name" value="ABC_tran"/>
    <property type="match status" value="1"/>
</dbReference>
<dbReference type="STRING" id="1528.SAMN04488579_12047"/>
<evidence type="ECO:0000256" key="1">
    <source>
        <dbReference type="ARBA" id="ARBA00022448"/>
    </source>
</evidence>
<dbReference type="EMBL" id="FNOU01000020">
    <property type="protein sequence ID" value="SDY21573.1"/>
    <property type="molecule type" value="Genomic_DNA"/>
</dbReference>
<name>A0A1H3I1K6_EUBBA</name>
<dbReference type="PROSITE" id="PS00211">
    <property type="entry name" value="ABC_TRANSPORTER_1"/>
    <property type="match status" value="1"/>
</dbReference>
<dbReference type="RefSeq" id="WP_090246439.1">
    <property type="nucleotide sequence ID" value="NZ_FNOU01000020.1"/>
</dbReference>
<reference evidence="6" key="1">
    <citation type="submission" date="2016-10" db="EMBL/GenBank/DDBJ databases">
        <authorList>
            <person name="Varghese N."/>
            <person name="Submissions S."/>
        </authorList>
    </citation>
    <scope>NUCLEOTIDE SEQUENCE [LARGE SCALE GENOMIC DNA]</scope>
    <source>
        <strain evidence="6">VPI 5359</strain>
    </source>
</reference>
<dbReference type="SMART" id="SM00382">
    <property type="entry name" value="AAA"/>
    <property type="match status" value="1"/>
</dbReference>
<dbReference type="GO" id="GO:0005524">
    <property type="term" value="F:ATP binding"/>
    <property type="evidence" value="ECO:0007669"/>
    <property type="project" value="UniProtKB-KW"/>
</dbReference>
<dbReference type="InterPro" id="IPR027417">
    <property type="entry name" value="P-loop_NTPase"/>
</dbReference>
<evidence type="ECO:0000259" key="4">
    <source>
        <dbReference type="PROSITE" id="PS50893"/>
    </source>
</evidence>
<dbReference type="InterPro" id="IPR017871">
    <property type="entry name" value="ABC_transporter-like_CS"/>
</dbReference>
<dbReference type="PANTHER" id="PTHR42939:SF3">
    <property type="entry name" value="ABC TRANSPORTER ATP-BINDING COMPONENT"/>
    <property type="match status" value="1"/>
</dbReference>
<dbReference type="InterPro" id="IPR051782">
    <property type="entry name" value="ABC_Transporter_VariousFunc"/>
</dbReference>
<dbReference type="InterPro" id="IPR003593">
    <property type="entry name" value="AAA+_ATPase"/>
</dbReference>
<dbReference type="Proteomes" id="UP000199652">
    <property type="component" value="Unassembled WGS sequence"/>
</dbReference>
<feature type="domain" description="ABC transporter" evidence="4">
    <location>
        <begin position="1"/>
        <end position="228"/>
    </location>
</feature>
<dbReference type="AlphaFoldDB" id="A0A1H3I1K6"/>
<dbReference type="PROSITE" id="PS50893">
    <property type="entry name" value="ABC_TRANSPORTER_2"/>
    <property type="match status" value="1"/>
</dbReference>
<keyword evidence="2" id="KW-0547">Nucleotide-binding</keyword>
<dbReference type="SUPFAM" id="SSF52540">
    <property type="entry name" value="P-loop containing nucleoside triphosphate hydrolases"/>
    <property type="match status" value="1"/>
</dbReference>
<evidence type="ECO:0000256" key="3">
    <source>
        <dbReference type="ARBA" id="ARBA00022840"/>
    </source>
</evidence>
<dbReference type="GO" id="GO:0016887">
    <property type="term" value="F:ATP hydrolysis activity"/>
    <property type="evidence" value="ECO:0007669"/>
    <property type="project" value="InterPro"/>
</dbReference>
<evidence type="ECO:0000256" key="2">
    <source>
        <dbReference type="ARBA" id="ARBA00022741"/>
    </source>
</evidence>
<evidence type="ECO:0000313" key="6">
    <source>
        <dbReference type="Proteomes" id="UP000199652"/>
    </source>
</evidence>
<proteinExistence type="predicted"/>
<protein>
    <submittedName>
        <fullName evidence="5">ABC-2 type transport system ATP-binding protein</fullName>
    </submittedName>
</protein>
<keyword evidence="6" id="KW-1185">Reference proteome</keyword>
<sequence length="280" mass="30905">MSVLTVEGLCKTYPAFTLKDVSFHLTAGKITGFIGRNGAGKSTTLNALLHYVHPDAGQIRFFDMDLTQQELAIKERIGFVGSGVSYYPRKKLDRITAITRAFYRKWDDGAYAHYMELFELDGSKTPSQLSAGMKVKYALALALSHNAELLLLDEPTSGLDPVSRDELLDVFLELCDRGKSILFSTHIISDLDKCADDIIYIKKGRIIAEQPMKDFLTSYQVATLPEGGVPETLQKKLVGYKRSKQGDTALIPAAEAPGSGLPCRAADLEDIMIHIERVAE</sequence>
<keyword evidence="1" id="KW-0813">Transport</keyword>
<evidence type="ECO:0000313" key="5">
    <source>
        <dbReference type="EMBL" id="SDY21573.1"/>
    </source>
</evidence>
<organism evidence="5 6">
    <name type="scientific">Eubacterium barkeri</name>
    <name type="common">Clostridium barkeri</name>
    <dbReference type="NCBI Taxonomy" id="1528"/>
    <lineage>
        <taxon>Bacteria</taxon>
        <taxon>Bacillati</taxon>
        <taxon>Bacillota</taxon>
        <taxon>Clostridia</taxon>
        <taxon>Eubacteriales</taxon>
        <taxon>Eubacteriaceae</taxon>
        <taxon>Eubacterium</taxon>
    </lineage>
</organism>
<gene>
    <name evidence="5" type="ORF">SAMN04488579_12047</name>
</gene>
<dbReference type="Gene3D" id="3.40.50.300">
    <property type="entry name" value="P-loop containing nucleotide triphosphate hydrolases"/>
    <property type="match status" value="1"/>
</dbReference>
<dbReference type="InterPro" id="IPR003439">
    <property type="entry name" value="ABC_transporter-like_ATP-bd"/>
</dbReference>
<keyword evidence="3 5" id="KW-0067">ATP-binding</keyword>
<dbReference type="CDD" id="cd03230">
    <property type="entry name" value="ABC_DR_subfamily_A"/>
    <property type="match status" value="1"/>
</dbReference>
<dbReference type="PANTHER" id="PTHR42939">
    <property type="entry name" value="ABC TRANSPORTER ATP-BINDING PROTEIN ALBC-RELATED"/>
    <property type="match status" value="1"/>
</dbReference>
<accession>A0A1H3I1K6</accession>
<dbReference type="OrthoDB" id="9804819at2"/>